<dbReference type="NCBIfam" id="NF001136">
    <property type="entry name" value="PRK00142.1-4"/>
    <property type="match status" value="1"/>
</dbReference>
<dbReference type="Pfam" id="PF00581">
    <property type="entry name" value="Rhodanese"/>
    <property type="match status" value="1"/>
</dbReference>
<dbReference type="eggNOG" id="COG1054">
    <property type="taxonomic scope" value="Bacteria"/>
</dbReference>
<keyword evidence="1" id="KW-0819">tRNA processing</keyword>
<dbReference type="Gene3D" id="3.30.70.100">
    <property type="match status" value="1"/>
</dbReference>
<dbReference type="SMART" id="SM00450">
    <property type="entry name" value="RHOD"/>
    <property type="match status" value="1"/>
</dbReference>
<dbReference type="GO" id="GO:0006400">
    <property type="term" value="P:tRNA modification"/>
    <property type="evidence" value="ECO:0007669"/>
    <property type="project" value="UniProtKB-UniRule"/>
</dbReference>
<accession>A0A059FBR2</accession>
<dbReference type="SUPFAM" id="SSF52821">
    <property type="entry name" value="Rhodanese/Cell cycle control phosphatase"/>
    <property type="match status" value="1"/>
</dbReference>
<comment type="catalytic activity">
    <reaction evidence="1">
        <text>uridine(34) in tRNA + AH2 + O2 = 5-hydroxyuridine(34) in tRNA + A + H2O</text>
        <dbReference type="Rhea" id="RHEA:64224"/>
        <dbReference type="Rhea" id="RHEA-COMP:11727"/>
        <dbReference type="Rhea" id="RHEA-COMP:13381"/>
        <dbReference type="ChEBI" id="CHEBI:13193"/>
        <dbReference type="ChEBI" id="CHEBI:15377"/>
        <dbReference type="ChEBI" id="CHEBI:15379"/>
        <dbReference type="ChEBI" id="CHEBI:17499"/>
        <dbReference type="ChEBI" id="CHEBI:65315"/>
        <dbReference type="ChEBI" id="CHEBI:136877"/>
    </reaction>
</comment>
<comment type="caution">
    <text evidence="4">The sequence shown here is derived from an EMBL/GenBank/DDBJ whole genome shotgun (WGS) entry which is preliminary data.</text>
</comment>
<evidence type="ECO:0000313" key="5">
    <source>
        <dbReference type="Proteomes" id="UP000024816"/>
    </source>
</evidence>
<organism evidence="4 5">
    <name type="scientific">Hyphomonas jannaschiana VP2</name>
    <dbReference type="NCBI Taxonomy" id="1280952"/>
    <lineage>
        <taxon>Bacteria</taxon>
        <taxon>Pseudomonadati</taxon>
        <taxon>Pseudomonadota</taxon>
        <taxon>Alphaproteobacteria</taxon>
        <taxon>Hyphomonadales</taxon>
        <taxon>Hyphomonadaceae</taxon>
        <taxon>Hyphomonas</taxon>
    </lineage>
</organism>
<evidence type="ECO:0000256" key="2">
    <source>
        <dbReference type="SAM" id="MobiDB-lite"/>
    </source>
</evidence>
<sequence>MFKSAAQSGISAAMTTRIAAFYLFFPFPAFEASREPLRATLEAAGVKGTVLLAAEGVNGTIAASPEGIDTALAALRALPGAEALEAKFSEADENPFLRLKVRLKQEIVTMGVPGTDPNSLVGTYVTPEEWNALISDPDTVLIDTRNDYEYAIGTFEGAIDPETKTFREFPEWFRAFREKLEAEGRKPKIAMFCTGGIRCEKATSFVKAEGIEDVFHLKGGILKYLEDVPEEQSLWRGECFVFDERVSVKHDLTPGDYDMCHACKRPITEDDKMGNAYVPGVSCPHCIDEMTPDQKRRFAERQKQINLARKRGEAHMGPDAAAVAARRREEALEAKAREGQEATEAAKEDAGTEDA</sequence>
<dbReference type="GO" id="GO:0016705">
    <property type="term" value="F:oxidoreductase activity, acting on paired donors, with incorporation or reduction of molecular oxygen"/>
    <property type="evidence" value="ECO:0007669"/>
    <property type="project" value="UniProtKB-UniRule"/>
</dbReference>
<dbReference type="Gene3D" id="3.40.250.10">
    <property type="entry name" value="Rhodanese-like domain"/>
    <property type="match status" value="1"/>
</dbReference>
<dbReference type="Pfam" id="PF17773">
    <property type="entry name" value="UPF0176_N"/>
    <property type="match status" value="1"/>
</dbReference>
<proteinExistence type="inferred from homology"/>
<dbReference type="CDD" id="cd01518">
    <property type="entry name" value="RHOD_YceA"/>
    <property type="match status" value="1"/>
</dbReference>
<dbReference type="InterPro" id="IPR020936">
    <property type="entry name" value="TrhO"/>
</dbReference>
<evidence type="ECO:0000313" key="4">
    <source>
        <dbReference type="EMBL" id="KCZ88054.1"/>
    </source>
</evidence>
<dbReference type="STRING" id="1280952.HJA_10745"/>
<feature type="region of interest" description="Disordered" evidence="2">
    <location>
        <begin position="309"/>
        <end position="355"/>
    </location>
</feature>
<dbReference type="PANTHER" id="PTHR43268">
    <property type="entry name" value="THIOSULFATE SULFURTRANSFERASE/RHODANESE-LIKE DOMAIN-CONTAINING PROTEIN 2"/>
    <property type="match status" value="1"/>
</dbReference>
<reference evidence="4 5" key="1">
    <citation type="journal article" date="2014" name="Antonie Van Leeuwenhoek">
        <title>Hyphomonas beringensis sp. nov. and Hyphomonas chukchiensis sp. nov., isolated from surface seawater of the Bering Sea and Chukchi Sea.</title>
        <authorList>
            <person name="Li C."/>
            <person name="Lai Q."/>
            <person name="Li G."/>
            <person name="Dong C."/>
            <person name="Wang J."/>
            <person name="Liao Y."/>
            <person name="Shao Z."/>
        </authorList>
    </citation>
    <scope>NUCLEOTIDE SEQUENCE [LARGE SCALE GENOMIC DNA]</scope>
    <source>
        <strain evidence="4 5">VP2</strain>
    </source>
</reference>
<dbReference type="EMBL" id="ARYJ01000006">
    <property type="protein sequence ID" value="KCZ88054.1"/>
    <property type="molecule type" value="Genomic_DNA"/>
</dbReference>
<keyword evidence="5" id="KW-1185">Reference proteome</keyword>
<evidence type="ECO:0000256" key="1">
    <source>
        <dbReference type="HAMAP-Rule" id="MF_00469"/>
    </source>
</evidence>
<name>A0A059FBR2_9PROT</name>
<dbReference type="EC" id="1.14.-.-" evidence="1"/>
<feature type="compositionally biased region" description="Basic and acidic residues" evidence="2">
    <location>
        <begin position="326"/>
        <end position="355"/>
    </location>
</feature>
<gene>
    <name evidence="1" type="primary">trhO</name>
    <name evidence="4" type="ORF">HJA_10745</name>
</gene>
<evidence type="ECO:0000259" key="3">
    <source>
        <dbReference type="PROSITE" id="PS50206"/>
    </source>
</evidence>
<dbReference type="PATRIC" id="fig|1280952.3.peg.2146"/>
<dbReference type="InterPro" id="IPR036873">
    <property type="entry name" value="Rhodanese-like_dom_sf"/>
</dbReference>
<dbReference type="PROSITE" id="PS50206">
    <property type="entry name" value="RHODANESE_3"/>
    <property type="match status" value="1"/>
</dbReference>
<dbReference type="RefSeq" id="WP_051597586.1">
    <property type="nucleotide sequence ID" value="NZ_ARYJ01000006.1"/>
</dbReference>
<protein>
    <recommendedName>
        <fullName evidence="1">tRNA uridine(34) hydroxylase</fullName>
        <ecNumber evidence="1">1.14.-.-</ecNumber>
    </recommendedName>
    <alternativeName>
        <fullName evidence="1">tRNA hydroxylation protein O</fullName>
    </alternativeName>
</protein>
<dbReference type="InterPro" id="IPR001763">
    <property type="entry name" value="Rhodanese-like_dom"/>
</dbReference>
<comment type="function">
    <text evidence="1">Catalyzes oxygen-dependent 5-hydroxyuridine (ho5U) modification at position 34 in tRNAs.</text>
</comment>
<dbReference type="InterPro" id="IPR040503">
    <property type="entry name" value="TRHO_N"/>
</dbReference>
<dbReference type="Proteomes" id="UP000024816">
    <property type="component" value="Unassembled WGS sequence"/>
</dbReference>
<comment type="similarity">
    <text evidence="1">Belongs to the TrhO family.</text>
</comment>
<dbReference type="PANTHER" id="PTHR43268:SF3">
    <property type="entry name" value="RHODANESE-LIKE DOMAIN-CONTAINING PROTEIN 7-RELATED"/>
    <property type="match status" value="1"/>
</dbReference>
<keyword evidence="1" id="KW-0560">Oxidoreductase</keyword>
<dbReference type="AlphaFoldDB" id="A0A059FBR2"/>
<feature type="domain" description="Rhodanese" evidence="3">
    <location>
        <begin position="135"/>
        <end position="233"/>
    </location>
</feature>
<dbReference type="HAMAP" id="MF_00469">
    <property type="entry name" value="TrhO"/>
    <property type="match status" value="1"/>
</dbReference>